<dbReference type="RefSeq" id="WP_306827794.1">
    <property type="nucleotide sequence ID" value="NZ_JAUSRA010000001.1"/>
</dbReference>
<gene>
    <name evidence="2" type="ORF">J2S43_001418</name>
</gene>
<keyword evidence="1" id="KW-0472">Membrane</keyword>
<evidence type="ECO:0000313" key="3">
    <source>
        <dbReference type="Proteomes" id="UP001240984"/>
    </source>
</evidence>
<reference evidence="2 3" key="1">
    <citation type="submission" date="2023-07" db="EMBL/GenBank/DDBJ databases">
        <title>Sequencing the genomes of 1000 actinobacteria strains.</title>
        <authorList>
            <person name="Klenk H.-P."/>
        </authorList>
    </citation>
    <scope>NUCLEOTIDE SEQUENCE [LARGE SCALE GENOMIC DNA]</scope>
    <source>
        <strain evidence="2 3">DSM 44710</strain>
    </source>
</reference>
<comment type="caution">
    <text evidence="2">The sequence shown here is derived from an EMBL/GenBank/DDBJ whole genome shotgun (WGS) entry which is preliminary data.</text>
</comment>
<dbReference type="EMBL" id="JAUSRA010000001">
    <property type="protein sequence ID" value="MDP9792906.1"/>
    <property type="molecule type" value="Genomic_DNA"/>
</dbReference>
<dbReference type="Proteomes" id="UP001240984">
    <property type="component" value="Unassembled WGS sequence"/>
</dbReference>
<evidence type="ECO:0000313" key="2">
    <source>
        <dbReference type="EMBL" id="MDP9792906.1"/>
    </source>
</evidence>
<feature type="transmembrane region" description="Helical" evidence="1">
    <location>
        <begin position="55"/>
        <end position="80"/>
    </location>
</feature>
<sequence length="85" mass="9184">MVIAVLSAAGGLALIWIPVETIIHFEPDPTLTYGSGFGPPLSASRQRNDLIFDSLLLIAMGVALLVVAVSIVRLLVILAWEKWGW</sequence>
<evidence type="ECO:0000256" key="1">
    <source>
        <dbReference type="SAM" id="Phobius"/>
    </source>
</evidence>
<organism evidence="2 3">
    <name type="scientific">Catenuloplanes nepalensis</name>
    <dbReference type="NCBI Taxonomy" id="587533"/>
    <lineage>
        <taxon>Bacteria</taxon>
        <taxon>Bacillati</taxon>
        <taxon>Actinomycetota</taxon>
        <taxon>Actinomycetes</taxon>
        <taxon>Micromonosporales</taxon>
        <taxon>Micromonosporaceae</taxon>
        <taxon>Catenuloplanes</taxon>
    </lineage>
</organism>
<name>A0ABT9MPC5_9ACTN</name>
<keyword evidence="3" id="KW-1185">Reference proteome</keyword>
<keyword evidence="1" id="KW-0812">Transmembrane</keyword>
<accession>A0ABT9MPC5</accession>
<keyword evidence="1" id="KW-1133">Transmembrane helix</keyword>
<protein>
    <submittedName>
        <fullName evidence="2">Uncharacterized protein</fullName>
    </submittedName>
</protein>
<proteinExistence type="predicted"/>